<sequence>MASDRSRGWNLRREVKLECPKCKQTLDVPRDATDPPRTAKVLILCPECVGGDFSEANYFDAQGRQIDLDGKPMKDPANVE</sequence>
<evidence type="ECO:0000313" key="2">
    <source>
        <dbReference type="Proteomes" id="UP000603940"/>
    </source>
</evidence>
<keyword evidence="2" id="KW-1185">Reference proteome</keyword>
<proteinExistence type="predicted"/>
<reference evidence="1 2" key="1">
    <citation type="journal article" date="2009" name="Int. J. Syst. Evol. Microbiol.">
        <title>Transfer of Teichococcus ludipueritiae and Muricoccus roseus to the genus Roseomonas, as Roseomonas ludipueritiae comb. nov. and Roseomonas rosea comb. nov., respectively, and emended description of the genus Roseomonas.</title>
        <authorList>
            <person name="Sanchez-Porro C."/>
            <person name="Gallego V."/>
            <person name="Busse H.J."/>
            <person name="Kampfer P."/>
            <person name="Ventosa A."/>
        </authorList>
    </citation>
    <scope>NUCLEOTIDE SEQUENCE [LARGE SCALE GENOMIC DNA]</scope>
    <source>
        <strain evidence="1 2">DSM 14915</strain>
    </source>
</reference>
<evidence type="ECO:0000313" key="1">
    <source>
        <dbReference type="EMBL" id="MBC9180166.1"/>
    </source>
</evidence>
<organism evidence="1 2">
    <name type="scientific">Pseudoroseomonas ludipueritiae</name>
    <dbReference type="NCBI Taxonomy" id="198093"/>
    <lineage>
        <taxon>Bacteria</taxon>
        <taxon>Pseudomonadati</taxon>
        <taxon>Pseudomonadota</taxon>
        <taxon>Alphaproteobacteria</taxon>
        <taxon>Acetobacterales</taxon>
        <taxon>Acetobacteraceae</taxon>
        <taxon>Pseudoroseomonas</taxon>
    </lineage>
</organism>
<dbReference type="RefSeq" id="WP_187781129.1">
    <property type="nucleotide sequence ID" value="NZ_JACTUZ010000246.1"/>
</dbReference>
<accession>A0ABR7REL1</accession>
<protein>
    <submittedName>
        <fullName evidence="1">Uncharacterized protein</fullName>
    </submittedName>
</protein>
<dbReference type="EMBL" id="JACTUZ010000246">
    <property type="protein sequence ID" value="MBC9180166.1"/>
    <property type="molecule type" value="Genomic_DNA"/>
</dbReference>
<dbReference type="Proteomes" id="UP000603940">
    <property type="component" value="Unassembled WGS sequence"/>
</dbReference>
<name>A0ABR7REL1_9PROT</name>
<comment type="caution">
    <text evidence="1">The sequence shown here is derived from an EMBL/GenBank/DDBJ whole genome shotgun (WGS) entry which is preliminary data.</text>
</comment>
<gene>
    <name evidence="1" type="ORF">IBL25_24780</name>
</gene>